<evidence type="ECO:0000313" key="2">
    <source>
        <dbReference type="EMBL" id="KAK4404577.1"/>
    </source>
</evidence>
<reference evidence="2" key="2">
    <citation type="journal article" date="2024" name="Plant">
        <title>Genomic evolution and insights into agronomic trait innovations of Sesamum species.</title>
        <authorList>
            <person name="Miao H."/>
            <person name="Wang L."/>
            <person name="Qu L."/>
            <person name="Liu H."/>
            <person name="Sun Y."/>
            <person name="Le M."/>
            <person name="Wang Q."/>
            <person name="Wei S."/>
            <person name="Zheng Y."/>
            <person name="Lin W."/>
            <person name="Duan Y."/>
            <person name="Cao H."/>
            <person name="Xiong S."/>
            <person name="Wang X."/>
            <person name="Wei L."/>
            <person name="Li C."/>
            <person name="Ma Q."/>
            <person name="Ju M."/>
            <person name="Zhao R."/>
            <person name="Li G."/>
            <person name="Mu C."/>
            <person name="Tian Q."/>
            <person name="Mei H."/>
            <person name="Zhang T."/>
            <person name="Gao T."/>
            <person name="Zhang H."/>
        </authorList>
    </citation>
    <scope>NUCLEOTIDE SEQUENCE</scope>
    <source>
        <strain evidence="2">K16</strain>
    </source>
</reference>
<dbReference type="PANTHER" id="PTHR33257:SF6">
    <property type="entry name" value="OXYSTEROL-BINDING 4B-LIKE PROTEIN"/>
    <property type="match status" value="1"/>
</dbReference>
<evidence type="ECO:0000313" key="3">
    <source>
        <dbReference type="Proteomes" id="UP001289374"/>
    </source>
</evidence>
<organism evidence="2 3">
    <name type="scientific">Sesamum angolense</name>
    <dbReference type="NCBI Taxonomy" id="2727404"/>
    <lineage>
        <taxon>Eukaryota</taxon>
        <taxon>Viridiplantae</taxon>
        <taxon>Streptophyta</taxon>
        <taxon>Embryophyta</taxon>
        <taxon>Tracheophyta</taxon>
        <taxon>Spermatophyta</taxon>
        <taxon>Magnoliopsida</taxon>
        <taxon>eudicotyledons</taxon>
        <taxon>Gunneridae</taxon>
        <taxon>Pentapetalae</taxon>
        <taxon>asterids</taxon>
        <taxon>lamiids</taxon>
        <taxon>Lamiales</taxon>
        <taxon>Pedaliaceae</taxon>
        <taxon>Sesamum</taxon>
    </lineage>
</organism>
<sequence length="401" mass="44617">MELGSNHDQEQKQKPVSVLQGDGYCISRILARESSVGQSSRIFYRSAEGIPFKWEMQPGTPKNPQEQDVIPPLSPSPLMQSLGLPLPNLDHDEPKETTVKTSRIWSLKKMVKKSINRDLMRSKQHESSRFGDSGGEFVGSAENSSFSSDASSSSFLDSSTVDGPFCCSPWNIPVILFQETQLHEPTLIVLCCSPLEFIKQDEGSTKIYYCSQHKTAFSVEENGSFLTRILSRISSGDQFSGPLNNEITPGGVPFRWETQPGTPKTTPEDDLIPPPSPPPAVQSLALPQPRLHVAGEPSDNSAWKRAWIRIKRSYKGKKSEKMQREISFRYNQKREICSSDDELNASFRRSASVSSVSSVAPLSKGGWRVSRIRRNFQGGYFSCGPWNRKDILVLLGGNSSQ</sequence>
<feature type="region of interest" description="Disordered" evidence="1">
    <location>
        <begin position="250"/>
        <end position="272"/>
    </location>
</feature>
<proteinExistence type="predicted"/>
<gene>
    <name evidence="2" type="ORF">Sango_0826300</name>
</gene>
<dbReference type="AlphaFoldDB" id="A0AAE1X4G1"/>
<dbReference type="PANTHER" id="PTHR33257">
    <property type="entry name" value="OS05G0165500 PROTEIN"/>
    <property type="match status" value="1"/>
</dbReference>
<comment type="caution">
    <text evidence="2">The sequence shown here is derived from an EMBL/GenBank/DDBJ whole genome shotgun (WGS) entry which is preliminary data.</text>
</comment>
<protein>
    <submittedName>
        <fullName evidence="2">Uncharacterized protein</fullName>
    </submittedName>
</protein>
<dbReference type="Pfam" id="PF05097">
    <property type="entry name" value="DUF688"/>
    <property type="match status" value="1"/>
</dbReference>
<evidence type="ECO:0000256" key="1">
    <source>
        <dbReference type="SAM" id="MobiDB-lite"/>
    </source>
</evidence>
<reference evidence="2" key="1">
    <citation type="submission" date="2020-06" db="EMBL/GenBank/DDBJ databases">
        <authorList>
            <person name="Li T."/>
            <person name="Hu X."/>
            <person name="Zhang T."/>
            <person name="Song X."/>
            <person name="Zhang H."/>
            <person name="Dai N."/>
            <person name="Sheng W."/>
            <person name="Hou X."/>
            <person name="Wei L."/>
        </authorList>
    </citation>
    <scope>NUCLEOTIDE SEQUENCE</scope>
    <source>
        <strain evidence="2">K16</strain>
        <tissue evidence="2">Leaf</tissue>
    </source>
</reference>
<dbReference type="EMBL" id="JACGWL010000004">
    <property type="protein sequence ID" value="KAK4404577.1"/>
    <property type="molecule type" value="Genomic_DNA"/>
</dbReference>
<keyword evidence="3" id="KW-1185">Reference proteome</keyword>
<dbReference type="InterPro" id="IPR007789">
    <property type="entry name" value="DUF688"/>
</dbReference>
<accession>A0AAE1X4G1</accession>
<dbReference type="Proteomes" id="UP001289374">
    <property type="component" value="Unassembled WGS sequence"/>
</dbReference>
<name>A0AAE1X4G1_9LAMI</name>